<dbReference type="RefSeq" id="XP_020044539.1">
    <property type="nucleotide sequence ID" value="XM_020194147.1"/>
</dbReference>
<dbReference type="GO" id="GO:0106364">
    <property type="term" value="F:4-hydroxy-3-all-trans-polyprenylbenzoate oxygenase activity"/>
    <property type="evidence" value="ECO:0007669"/>
    <property type="project" value="UniProtKB-EC"/>
</dbReference>
<organism evidence="13 14">
    <name type="scientific">Ascoidea rubescens DSM 1968</name>
    <dbReference type="NCBI Taxonomy" id="1344418"/>
    <lineage>
        <taxon>Eukaryota</taxon>
        <taxon>Fungi</taxon>
        <taxon>Dikarya</taxon>
        <taxon>Ascomycota</taxon>
        <taxon>Saccharomycotina</taxon>
        <taxon>Saccharomycetes</taxon>
        <taxon>Ascoideaceae</taxon>
        <taxon>Ascoidea</taxon>
    </lineage>
</organism>
<comment type="cofactor">
    <cofactor evidence="1 11">
        <name>FAD</name>
        <dbReference type="ChEBI" id="CHEBI:57692"/>
    </cofactor>
</comment>
<keyword evidence="14" id="KW-1185">Reference proteome</keyword>
<evidence type="ECO:0000256" key="2">
    <source>
        <dbReference type="ARBA" id="ARBA00005349"/>
    </source>
</evidence>
<dbReference type="InParanoid" id="A0A1D2V998"/>
<evidence type="ECO:0000313" key="14">
    <source>
        <dbReference type="Proteomes" id="UP000095038"/>
    </source>
</evidence>
<keyword evidence="7 11" id="KW-0560">Oxidoreductase</keyword>
<evidence type="ECO:0000256" key="4">
    <source>
        <dbReference type="ARBA" id="ARBA00022688"/>
    </source>
</evidence>
<dbReference type="STRING" id="1344418.A0A1D2V998"/>
<evidence type="ECO:0000256" key="9">
    <source>
        <dbReference type="ARBA" id="ARBA00023128"/>
    </source>
</evidence>
<comment type="subunit">
    <text evidence="11">Component of a multi-subunit COQ enzyme complex, composed of at least COQ3, COQ4, COQ5, COQ6, COQ7 and COQ9.</text>
</comment>
<evidence type="ECO:0000259" key="12">
    <source>
        <dbReference type="Pfam" id="PF01494"/>
    </source>
</evidence>
<dbReference type="EC" id="1.14.15.45" evidence="11"/>
<dbReference type="PANTHER" id="PTHR43876:SF7">
    <property type="entry name" value="UBIQUINONE BIOSYNTHESIS MONOOXYGENASE COQ6, MITOCHONDRIAL"/>
    <property type="match status" value="1"/>
</dbReference>
<keyword evidence="10 11" id="KW-0472">Membrane</keyword>
<dbReference type="Pfam" id="PF01494">
    <property type="entry name" value="FAD_binding_3"/>
    <property type="match status" value="1"/>
</dbReference>
<evidence type="ECO:0000256" key="5">
    <source>
        <dbReference type="ARBA" id="ARBA00022792"/>
    </source>
</evidence>
<dbReference type="InterPro" id="IPR051205">
    <property type="entry name" value="UbiH/COQ6_monooxygenase"/>
</dbReference>
<accession>A0A1D2V998</accession>
<dbReference type="InterPro" id="IPR036188">
    <property type="entry name" value="FAD/NAD-bd_sf"/>
</dbReference>
<proteinExistence type="inferred from homology"/>
<dbReference type="GeneID" id="30967783"/>
<keyword evidence="3 11" id="KW-0285">Flavoprotein</keyword>
<dbReference type="GO" id="GO:0071949">
    <property type="term" value="F:FAD binding"/>
    <property type="evidence" value="ECO:0007669"/>
    <property type="project" value="InterPro"/>
</dbReference>
<feature type="domain" description="FAD-binding" evidence="12">
    <location>
        <begin position="358"/>
        <end position="405"/>
    </location>
</feature>
<dbReference type="NCBIfam" id="TIGR01988">
    <property type="entry name" value="Ubi-OHases"/>
    <property type="match status" value="1"/>
</dbReference>
<dbReference type="UniPathway" id="UPA00232"/>
<evidence type="ECO:0000313" key="13">
    <source>
        <dbReference type="EMBL" id="ODV58232.1"/>
    </source>
</evidence>
<dbReference type="InterPro" id="IPR000689">
    <property type="entry name" value="UbQ_mOase_COQ6"/>
</dbReference>
<evidence type="ECO:0000256" key="10">
    <source>
        <dbReference type="ARBA" id="ARBA00023136"/>
    </source>
</evidence>
<evidence type="ECO:0000256" key="7">
    <source>
        <dbReference type="ARBA" id="ARBA00023002"/>
    </source>
</evidence>
<keyword evidence="9 11" id="KW-0496">Mitochondrion</keyword>
<evidence type="ECO:0000256" key="1">
    <source>
        <dbReference type="ARBA" id="ARBA00001974"/>
    </source>
</evidence>
<comment type="catalytic activity">
    <reaction evidence="11">
        <text>a 4-hydroxy-3-(all-trans-polyprenyl)benzoate + 2 reduced [2Fe-2S]-[ferredoxin] + O2 + 2 H(+) = a 3,4-dihydroxy-5-(all-trans-polyprenyl)benzoate + 2 oxidized [2Fe-2S]-[ferredoxin] + H2O</text>
        <dbReference type="Rhea" id="RHEA:81195"/>
        <dbReference type="Rhea" id="RHEA-COMP:9514"/>
        <dbReference type="Rhea" id="RHEA-COMP:10000"/>
        <dbReference type="Rhea" id="RHEA-COMP:10001"/>
        <dbReference type="Rhea" id="RHEA-COMP:10930"/>
        <dbReference type="ChEBI" id="CHEBI:15377"/>
        <dbReference type="ChEBI" id="CHEBI:15378"/>
        <dbReference type="ChEBI" id="CHEBI:15379"/>
        <dbReference type="ChEBI" id="CHEBI:33737"/>
        <dbReference type="ChEBI" id="CHEBI:33738"/>
        <dbReference type="ChEBI" id="CHEBI:64694"/>
        <dbReference type="ChEBI" id="CHEBI:78396"/>
        <dbReference type="EC" id="1.14.15.45"/>
    </reaction>
</comment>
<dbReference type="InterPro" id="IPR010971">
    <property type="entry name" value="UbiH/COQ6"/>
</dbReference>
<dbReference type="GO" id="GO:0031314">
    <property type="term" value="C:extrinsic component of mitochondrial inner membrane"/>
    <property type="evidence" value="ECO:0007669"/>
    <property type="project" value="UniProtKB-UniRule"/>
</dbReference>
<keyword evidence="4 11" id="KW-0831">Ubiquinone biosynthesis</keyword>
<comment type="subcellular location">
    <subcellularLocation>
        <location evidence="11">Mitochondrion inner membrane</location>
        <topology evidence="11">Peripheral membrane protein</topology>
        <orientation evidence="11">Matrix side</orientation>
    </subcellularLocation>
</comment>
<keyword evidence="8 11" id="KW-0503">Monooxygenase</keyword>
<dbReference type="EC" id="1.14.15.46" evidence="11"/>
<reference evidence="14" key="1">
    <citation type="submission" date="2016-05" db="EMBL/GenBank/DDBJ databases">
        <title>Comparative genomics of biotechnologically important yeasts.</title>
        <authorList>
            <consortium name="DOE Joint Genome Institute"/>
            <person name="Riley R."/>
            <person name="Haridas S."/>
            <person name="Wolfe K.H."/>
            <person name="Lopes M.R."/>
            <person name="Hittinger C.T."/>
            <person name="Goker M."/>
            <person name="Salamov A."/>
            <person name="Wisecaver J."/>
            <person name="Long T.M."/>
            <person name="Aerts A.L."/>
            <person name="Barry K."/>
            <person name="Choi C."/>
            <person name="Clum A."/>
            <person name="Coughlan A.Y."/>
            <person name="Deshpande S."/>
            <person name="Douglass A.P."/>
            <person name="Hanson S.J."/>
            <person name="Klenk H.-P."/>
            <person name="Labutti K."/>
            <person name="Lapidus A."/>
            <person name="Lindquist E."/>
            <person name="Lipzen A."/>
            <person name="Meier-Kolthoff J.P."/>
            <person name="Ohm R.A."/>
            <person name="Otillar R.P."/>
            <person name="Pangilinan J."/>
            <person name="Peng Y."/>
            <person name="Rokas A."/>
            <person name="Rosa C.A."/>
            <person name="Scheuner C."/>
            <person name="Sibirny A.A."/>
            <person name="Slot J.C."/>
            <person name="Stielow J.B."/>
            <person name="Sun H."/>
            <person name="Kurtzman C.P."/>
            <person name="Blackwell M."/>
            <person name="Grigoriev I.V."/>
            <person name="Jeffries T.W."/>
        </authorList>
    </citation>
    <scope>NUCLEOTIDE SEQUENCE [LARGE SCALE GENOMIC DNA]</scope>
    <source>
        <strain evidence="14">DSM 1968</strain>
    </source>
</reference>
<gene>
    <name evidence="11" type="primary">COQ6</name>
    <name evidence="13" type="ORF">ASCRUDRAFT_78134</name>
</gene>
<dbReference type="FunCoup" id="A0A1D2V998">
    <property type="interactions" value="417"/>
</dbReference>
<evidence type="ECO:0000256" key="11">
    <source>
        <dbReference type="HAMAP-Rule" id="MF_03193"/>
    </source>
</evidence>
<dbReference type="GO" id="GO:0016712">
    <property type="term" value="F:oxidoreductase activity, acting on paired donors, with incorporation or reduction of molecular oxygen, reduced flavin or flavoprotein as one donor, and incorporation of one atom of oxygen"/>
    <property type="evidence" value="ECO:0007669"/>
    <property type="project" value="UniProtKB-UniRule"/>
</dbReference>
<evidence type="ECO:0000256" key="3">
    <source>
        <dbReference type="ARBA" id="ARBA00022630"/>
    </source>
</evidence>
<dbReference type="PANTHER" id="PTHR43876">
    <property type="entry name" value="UBIQUINONE BIOSYNTHESIS MONOOXYGENASE COQ6, MITOCHONDRIAL"/>
    <property type="match status" value="1"/>
</dbReference>
<comment type="function">
    <text evidence="11">FAD-dependent monooxygenase required for two non-consecutive steps during ubiquinone biosynthesis. Required for the C5-ring hydroxylation during ubiquinone biosynthesis by catalyzing the hydroxylation of 4-hydroxy-3-(all-trans-polyprenyl)benzoic acid to 3,4-dihydroxy-5-(all-trans-polyprenyl)benzoic acid. Also acts downstream of coq4, for the C1-hydroxylation during ubiquinone biosynthesis by catalyzing the hydroxylation of 2-methoxy-6-(all-trans-polyprenyl)phenol to 2-methoxy-6-(all-trans-polyprenyl)benzene-1,4-diol. The electrons required for the hydroxylation reaction are funneled indirectly to coq6 from NADPH via a ferredoxin/ferredoxin reductase system.</text>
</comment>
<dbReference type="HAMAP" id="MF_03193">
    <property type="entry name" value="COQ6_monooxygenase"/>
    <property type="match status" value="1"/>
</dbReference>
<dbReference type="PRINTS" id="PR00420">
    <property type="entry name" value="RNGMNOXGNASE"/>
</dbReference>
<comment type="similarity">
    <text evidence="2 11">Belongs to the UbiH/COQ6 family.</text>
</comment>
<dbReference type="FunFam" id="3.50.50.60:FF:000021">
    <property type="entry name" value="Ubiquinone biosynthesis monooxygenase COQ6"/>
    <property type="match status" value="1"/>
</dbReference>
<keyword evidence="13" id="KW-0830">Ubiquinone</keyword>
<dbReference type="AlphaFoldDB" id="A0A1D2V998"/>
<dbReference type="Proteomes" id="UP000095038">
    <property type="component" value="Unassembled WGS sequence"/>
</dbReference>
<dbReference type="GO" id="GO:0120538">
    <property type="term" value="F:2-methoxy-6-polyprenolphenol 4-hydroxylase activity"/>
    <property type="evidence" value="ECO:0007669"/>
    <property type="project" value="UniProtKB-EC"/>
</dbReference>
<dbReference type="EMBL" id="KV454494">
    <property type="protein sequence ID" value="ODV58232.1"/>
    <property type="molecule type" value="Genomic_DNA"/>
</dbReference>
<evidence type="ECO:0000256" key="8">
    <source>
        <dbReference type="ARBA" id="ARBA00023033"/>
    </source>
</evidence>
<sequence length="486" mass="54887">MFKSSDQIFRSNRPINLLVRRCLATTVNNLSPILSDITIVGGGPAGLTLAASLKSSRITSNLKINVIESSNLQPVNDFYLDPPVNYTNRVSSLTPQSIDNLIEIDAWKFINNDRICSYDNINVIDGISDERLDFERSEIATMCENINLQSALYQRIQELNNDINNDNLLNIIDNTKVLNIYKDQENEWPIVQLSNGSLLKTRLLIGADGSNSPVRKFAQIQSRGWSYNKNGLVATLKLKYEDFRSIAWQRFLTTGPIALLPLPENNATMVWSVDPSISDIILKKLSKDSLISLFNSLFILSQVDLNYLYKFINSNEYNENELIEEINWRIDVHKNKIGIEKFNDSYPVEIIDIIDNSVNKFPLKLSHSDSYVSNRIALVGDACHTIHSLSGQGLNMGQADVKSLFNFIETGCKRGLDIGNLLVLEPYYSDRYPLNHLTLGITDKLHKIYSIDFLPVVKLRSFGLNIVNNLDSVKDFMINQVSGPSK</sequence>
<evidence type="ECO:0000256" key="6">
    <source>
        <dbReference type="ARBA" id="ARBA00022827"/>
    </source>
</evidence>
<dbReference type="SUPFAM" id="SSF51905">
    <property type="entry name" value="FAD/NAD(P)-binding domain"/>
    <property type="match status" value="1"/>
</dbReference>
<protein>
    <recommendedName>
        <fullName evidence="11">Ubiquinone biosynthesis monooxygenase COQ6, mitochondrial</fullName>
        <ecNumber evidence="11">1.14.15.45</ecNumber>
    </recommendedName>
    <alternativeName>
        <fullName evidence="11">2-methoxy-6-polyprenolphenol 4-hydroxylase</fullName>
        <ecNumber evidence="11">1.14.15.46</ecNumber>
    </alternativeName>
</protein>
<keyword evidence="5 11" id="KW-0999">Mitochondrion inner membrane</keyword>
<dbReference type="Gene3D" id="3.50.50.60">
    <property type="entry name" value="FAD/NAD(P)-binding domain"/>
    <property type="match status" value="2"/>
</dbReference>
<comment type="pathway">
    <text evidence="11">Cofactor biosynthesis; ubiquinone biosynthesis.</text>
</comment>
<keyword evidence="6 11" id="KW-0274">FAD</keyword>
<dbReference type="InterPro" id="IPR002938">
    <property type="entry name" value="FAD-bd"/>
</dbReference>
<name>A0A1D2V998_9ASCO</name>
<comment type="catalytic activity">
    <reaction evidence="11">
        <text>a 2-methoxy-6-(all-trans-polyprenyl)phenol + 2 reduced [2Fe-2S]-[ferredoxin] + O2 + 2 H(+) = a 2-methoxy-6-(all-trans-polyprenyl)benzene-1,4-diol + 2 oxidized [2Fe-2S]-[ferredoxin] + H2O</text>
        <dbReference type="Rhea" id="RHEA:81183"/>
        <dbReference type="Rhea" id="RHEA-COMP:9551"/>
        <dbReference type="Rhea" id="RHEA-COMP:10000"/>
        <dbReference type="Rhea" id="RHEA-COMP:10001"/>
        <dbReference type="Rhea" id="RHEA-COMP:10858"/>
        <dbReference type="ChEBI" id="CHEBI:15377"/>
        <dbReference type="ChEBI" id="CHEBI:15378"/>
        <dbReference type="ChEBI" id="CHEBI:15379"/>
        <dbReference type="ChEBI" id="CHEBI:33737"/>
        <dbReference type="ChEBI" id="CHEBI:33738"/>
        <dbReference type="ChEBI" id="CHEBI:62731"/>
        <dbReference type="ChEBI" id="CHEBI:84166"/>
        <dbReference type="EC" id="1.14.15.46"/>
    </reaction>
</comment>
<dbReference type="OrthoDB" id="683240at2759"/>